<dbReference type="AlphaFoldDB" id="A0A8H7S638"/>
<dbReference type="Pfam" id="PF25871">
    <property type="entry name" value="HTH_76"/>
    <property type="match status" value="1"/>
</dbReference>
<feature type="compositionally biased region" description="Basic and acidic residues" evidence="1">
    <location>
        <begin position="71"/>
        <end position="83"/>
    </location>
</feature>
<dbReference type="InterPro" id="IPR040554">
    <property type="entry name" value="KPWE_PEX14_dom"/>
</dbReference>
<feature type="compositionally biased region" description="Basic and acidic residues" evidence="1">
    <location>
        <begin position="92"/>
        <end position="113"/>
    </location>
</feature>
<proteinExistence type="predicted"/>
<dbReference type="PANTHER" id="PTHR36855:SF1">
    <property type="entry name" value="PEROXISOME MEMBRANE ANCHOR PROTEIN PEX14P N-TERMINAL DOMAIN-CONTAINING PROTEIN"/>
    <property type="match status" value="1"/>
</dbReference>
<dbReference type="PANTHER" id="PTHR36855">
    <property type="entry name" value="CHROMOSOME 10, WHOLE GENOME SHOTGUN SEQUENCE"/>
    <property type="match status" value="1"/>
</dbReference>
<dbReference type="InterPro" id="IPR058841">
    <property type="entry name" value="HTH_76"/>
</dbReference>
<feature type="domain" description="PEX14-like helix-turn-helix" evidence="3">
    <location>
        <begin position="8"/>
        <end position="73"/>
    </location>
</feature>
<dbReference type="Proteomes" id="UP000646827">
    <property type="component" value="Unassembled WGS sequence"/>
</dbReference>
<protein>
    <submittedName>
        <fullName evidence="4">Uncharacterized protein</fullName>
    </submittedName>
</protein>
<gene>
    <name evidence="4" type="ORF">INT45_013117</name>
</gene>
<organism evidence="4 5">
    <name type="scientific">Circinella minor</name>
    <dbReference type="NCBI Taxonomy" id="1195481"/>
    <lineage>
        <taxon>Eukaryota</taxon>
        <taxon>Fungi</taxon>
        <taxon>Fungi incertae sedis</taxon>
        <taxon>Mucoromycota</taxon>
        <taxon>Mucoromycotina</taxon>
        <taxon>Mucoromycetes</taxon>
        <taxon>Mucorales</taxon>
        <taxon>Lichtheimiaceae</taxon>
        <taxon>Circinella</taxon>
    </lineage>
</organism>
<dbReference type="EMBL" id="JAEPRB010000075">
    <property type="protein sequence ID" value="KAG2222753.1"/>
    <property type="molecule type" value="Genomic_DNA"/>
</dbReference>
<evidence type="ECO:0000256" key="1">
    <source>
        <dbReference type="SAM" id="MobiDB-lite"/>
    </source>
</evidence>
<evidence type="ECO:0000313" key="4">
    <source>
        <dbReference type="EMBL" id="KAG2222753.1"/>
    </source>
</evidence>
<reference evidence="4 5" key="1">
    <citation type="submission" date="2020-12" db="EMBL/GenBank/DDBJ databases">
        <title>Metabolic potential, ecology and presence of endohyphal bacteria is reflected in genomic diversity of Mucoromycotina.</title>
        <authorList>
            <person name="Muszewska A."/>
            <person name="Okrasinska A."/>
            <person name="Steczkiewicz K."/>
            <person name="Drgas O."/>
            <person name="Orlowska M."/>
            <person name="Perlinska-Lenart U."/>
            <person name="Aleksandrzak-Piekarczyk T."/>
            <person name="Szatraj K."/>
            <person name="Zielenkiewicz U."/>
            <person name="Pilsyk S."/>
            <person name="Malc E."/>
            <person name="Mieczkowski P."/>
            <person name="Kruszewska J.S."/>
            <person name="Biernat P."/>
            <person name="Pawlowska J."/>
        </authorList>
    </citation>
    <scope>NUCLEOTIDE SEQUENCE [LARGE SCALE GENOMIC DNA]</scope>
    <source>
        <strain evidence="4 5">CBS 142.35</strain>
    </source>
</reference>
<evidence type="ECO:0000313" key="5">
    <source>
        <dbReference type="Proteomes" id="UP000646827"/>
    </source>
</evidence>
<accession>A0A8H7S638</accession>
<sequence>MPNETDIETFQAFSNYDFDNDQQFQTGMSSILKQSEEDPSTQKDVVERAKWFYYTKFFKSFDLEAFREWNNNKDNSKIEETKNITETTQGTDAREPANTDSKENKDGEDDKPHRFTFQELVEMIESGKEIPGIRQIPNKINEGTPSEPKLSVRQKPWETSTPATTTETTASTSPSSSE</sequence>
<evidence type="ECO:0000259" key="2">
    <source>
        <dbReference type="Pfam" id="PF17733"/>
    </source>
</evidence>
<feature type="compositionally biased region" description="Low complexity" evidence="1">
    <location>
        <begin position="158"/>
        <end position="178"/>
    </location>
</feature>
<dbReference type="Pfam" id="PF17733">
    <property type="entry name" value="KPWE_dom"/>
    <property type="match status" value="1"/>
</dbReference>
<name>A0A8H7S638_9FUNG</name>
<comment type="caution">
    <text evidence="4">The sequence shown here is derived from an EMBL/GenBank/DDBJ whole genome shotgun (WGS) entry which is preliminary data.</text>
</comment>
<feature type="domain" description="Peroxisomal membrane protein PEX14-like KPWE" evidence="2">
    <location>
        <begin position="112"/>
        <end position="159"/>
    </location>
</feature>
<keyword evidence="5" id="KW-1185">Reference proteome</keyword>
<evidence type="ECO:0000259" key="3">
    <source>
        <dbReference type="Pfam" id="PF25871"/>
    </source>
</evidence>
<feature type="region of interest" description="Disordered" evidence="1">
    <location>
        <begin position="71"/>
        <end position="178"/>
    </location>
</feature>
<dbReference type="OrthoDB" id="9936937at2759"/>